<dbReference type="SUPFAM" id="SSF111369">
    <property type="entry name" value="HlyD-like secretion proteins"/>
    <property type="match status" value="1"/>
</dbReference>
<dbReference type="GO" id="GO:0015562">
    <property type="term" value="F:efflux transmembrane transporter activity"/>
    <property type="evidence" value="ECO:0007669"/>
    <property type="project" value="TreeGrafter"/>
</dbReference>
<dbReference type="Proteomes" id="UP000193495">
    <property type="component" value="Unassembled WGS sequence"/>
</dbReference>
<dbReference type="Gene3D" id="1.10.287.470">
    <property type="entry name" value="Helix hairpin bin"/>
    <property type="match status" value="1"/>
</dbReference>
<gene>
    <name evidence="3" type="primary">macA_1</name>
    <name evidence="2" type="ORF">CLV79_103365</name>
    <name evidence="3" type="ORF">LOS8367_00033</name>
</gene>
<dbReference type="Proteomes" id="UP000240624">
    <property type="component" value="Unassembled WGS sequence"/>
</dbReference>
<dbReference type="GO" id="GO:1990281">
    <property type="term" value="C:efflux pump complex"/>
    <property type="evidence" value="ECO:0007669"/>
    <property type="project" value="TreeGrafter"/>
</dbReference>
<feature type="chain" id="PRO_5044568064" evidence="1">
    <location>
        <begin position="23"/>
        <end position="494"/>
    </location>
</feature>
<evidence type="ECO:0000313" key="5">
    <source>
        <dbReference type="Proteomes" id="UP000240624"/>
    </source>
</evidence>
<dbReference type="EMBL" id="FWFY01000001">
    <property type="protein sequence ID" value="SLN12129.1"/>
    <property type="molecule type" value="Genomic_DNA"/>
</dbReference>
<feature type="signal peptide" evidence="1">
    <location>
        <begin position="1"/>
        <end position="22"/>
    </location>
</feature>
<keyword evidence="5" id="KW-1185">Reference proteome</keyword>
<organism evidence="3 4">
    <name type="scientific">Limimaricola soesokkakensis</name>
    <dbReference type="NCBI Taxonomy" id="1343159"/>
    <lineage>
        <taxon>Bacteria</taxon>
        <taxon>Pseudomonadati</taxon>
        <taxon>Pseudomonadota</taxon>
        <taxon>Alphaproteobacteria</taxon>
        <taxon>Rhodobacterales</taxon>
        <taxon>Paracoccaceae</taxon>
        <taxon>Limimaricola</taxon>
    </lineage>
</organism>
<dbReference type="Gene3D" id="2.40.50.100">
    <property type="match status" value="1"/>
</dbReference>
<protein>
    <submittedName>
        <fullName evidence="2">HlyD family secretion protein</fullName>
    </submittedName>
    <submittedName>
        <fullName evidence="3">Macrolide export protein MacA</fullName>
    </submittedName>
</protein>
<dbReference type="AlphaFoldDB" id="A0A1X6Y7C5"/>
<dbReference type="EMBL" id="PYGB01000003">
    <property type="protein sequence ID" value="PSK87314.1"/>
    <property type="molecule type" value="Genomic_DNA"/>
</dbReference>
<dbReference type="PANTHER" id="PTHR30469:SF38">
    <property type="entry name" value="HLYD FAMILY SECRETION PROTEIN"/>
    <property type="match status" value="1"/>
</dbReference>
<evidence type="ECO:0000313" key="4">
    <source>
        <dbReference type="Proteomes" id="UP000193495"/>
    </source>
</evidence>
<reference evidence="2 5" key="2">
    <citation type="submission" date="2018-03" db="EMBL/GenBank/DDBJ databases">
        <title>Genomic Encyclopedia of Archaeal and Bacterial Type Strains, Phase II (KMG-II): from individual species to whole genera.</title>
        <authorList>
            <person name="Goeker M."/>
        </authorList>
    </citation>
    <scope>NUCLEOTIDE SEQUENCE [LARGE SCALE GENOMIC DNA]</scope>
    <source>
        <strain evidence="2 5">DSM 29956</strain>
    </source>
</reference>
<proteinExistence type="predicted"/>
<dbReference type="Gene3D" id="2.40.30.170">
    <property type="match status" value="1"/>
</dbReference>
<dbReference type="RefSeq" id="WP_085894428.1">
    <property type="nucleotide sequence ID" value="NZ_FWFY01000001.1"/>
</dbReference>
<evidence type="ECO:0000313" key="2">
    <source>
        <dbReference type="EMBL" id="PSK87314.1"/>
    </source>
</evidence>
<accession>A0A1X6Y7C5</accession>
<reference evidence="3 4" key="1">
    <citation type="submission" date="2017-03" db="EMBL/GenBank/DDBJ databases">
        <authorList>
            <person name="Afonso C.L."/>
            <person name="Miller P.J."/>
            <person name="Scott M.A."/>
            <person name="Spackman E."/>
            <person name="Goraichik I."/>
            <person name="Dimitrov K.M."/>
            <person name="Suarez D.L."/>
            <person name="Swayne D.E."/>
        </authorList>
    </citation>
    <scope>NUCLEOTIDE SEQUENCE [LARGE SCALE GENOMIC DNA]</scope>
    <source>
        <strain evidence="3 4">CECT 8367</strain>
    </source>
</reference>
<keyword evidence="1" id="KW-0732">Signal</keyword>
<sequence>MRFLRRVLVGLFLMALTAALLAQAGLQIYGAVSEAMSQEPRDFTREEQPQIVETVPYEPGTIVPVMTAYGELRATRQLALRAPLGGIVIATGAALVEGGRAEAGEMLLEIDPAEAEAALARAEADLSEARAAERDAERGLELARDSLAAAETQAALREAALTRQRDLEGRGIATAADLEAAELAASSAASAVLSAREALRAAEARIDQGAIARSRAEIARDEARRLRDSTTLTAPFGGVLAGVSLRKGARVTANEQVAELIDPTDLELALRLSTAQYARLAAGDGSPVGAPLTVMLDTGPDATRVPGRIIREGASVAEGQTGRLLFARIEDAPALRPGDFVTAEIEEPPLGDVARLPASALGADGAVLALRGERLEAVPVTLLRRQGDAVLVRAEALDGAEVVATRTPLLADGLRARAARPTKTRAAETGRAQGARAEDEELIALDAAQRERLREFLRTDTELPQARRAALLDQIEADRVPAALVAQIERRMGG</sequence>
<dbReference type="PANTHER" id="PTHR30469">
    <property type="entry name" value="MULTIDRUG RESISTANCE PROTEIN MDTA"/>
    <property type="match status" value="1"/>
</dbReference>
<dbReference type="OrthoDB" id="7626141at2"/>
<evidence type="ECO:0000256" key="1">
    <source>
        <dbReference type="SAM" id="SignalP"/>
    </source>
</evidence>
<name>A0A1X6Y7C5_9RHOB</name>
<evidence type="ECO:0000313" key="3">
    <source>
        <dbReference type="EMBL" id="SLN12129.1"/>
    </source>
</evidence>